<dbReference type="RefSeq" id="WP_156561735.1">
    <property type="nucleotide sequence ID" value="NZ_CACRTV010000057.1"/>
</dbReference>
<evidence type="ECO:0000256" key="1">
    <source>
        <dbReference type="SAM" id="Phobius"/>
    </source>
</evidence>
<keyword evidence="1" id="KW-1133">Transmembrane helix</keyword>
<dbReference type="EMBL" id="CACRTV010000057">
    <property type="protein sequence ID" value="VYU46387.1"/>
    <property type="molecule type" value="Genomic_DNA"/>
</dbReference>
<dbReference type="AlphaFoldDB" id="A0A6N3F2N7"/>
<gene>
    <name evidence="2" type="ORF">CPLFYP93_02366</name>
</gene>
<keyword evidence="1" id="KW-0472">Membrane</keyword>
<keyword evidence="1" id="KW-0812">Transmembrane</keyword>
<reference evidence="2" key="1">
    <citation type="submission" date="2019-11" db="EMBL/GenBank/DDBJ databases">
        <authorList>
            <person name="Feng L."/>
        </authorList>
    </citation>
    <scope>NUCLEOTIDE SEQUENCE</scope>
    <source>
        <strain evidence="2">CParaputrificumLFYP93</strain>
    </source>
</reference>
<name>A0A6N3F2N7_9CLOT</name>
<evidence type="ECO:0000313" key="2">
    <source>
        <dbReference type="EMBL" id="VYU46387.1"/>
    </source>
</evidence>
<sequence length="124" mass="14442">MDFDIYENPHREKKKEKKKFKVNPAIITLFIFLLITLVLSGALYWSKQNLQGRIADVKVAIMEEIEEHQVSTLTGAVSLSSRVMENYKGLDIWPEQDGNMVTYHCTYKGIKFDVETMLRSLREQ</sequence>
<organism evidence="2">
    <name type="scientific">Clostridium paraputrificum</name>
    <dbReference type="NCBI Taxonomy" id="29363"/>
    <lineage>
        <taxon>Bacteria</taxon>
        <taxon>Bacillati</taxon>
        <taxon>Bacillota</taxon>
        <taxon>Clostridia</taxon>
        <taxon>Eubacteriales</taxon>
        <taxon>Clostridiaceae</taxon>
        <taxon>Clostridium</taxon>
    </lineage>
</organism>
<proteinExistence type="predicted"/>
<feature type="transmembrane region" description="Helical" evidence="1">
    <location>
        <begin position="20"/>
        <end position="45"/>
    </location>
</feature>
<protein>
    <submittedName>
        <fullName evidence="2">Uncharacterized protein</fullName>
    </submittedName>
</protein>
<accession>A0A6N3F2N7</accession>